<evidence type="ECO:0000313" key="4">
    <source>
        <dbReference type="EMBL" id="AGB35989.1"/>
    </source>
</evidence>
<feature type="compositionally biased region" description="Acidic residues" evidence="1">
    <location>
        <begin position="8"/>
        <end position="37"/>
    </location>
</feature>
<evidence type="ECO:0000313" key="5">
    <source>
        <dbReference type="Proteomes" id="UP000010878"/>
    </source>
</evidence>
<feature type="domain" description="DUF7322" evidence="3">
    <location>
        <begin position="41"/>
        <end position="101"/>
    </location>
</feature>
<dbReference type="STRING" id="694430.Natoc_0108"/>
<keyword evidence="2" id="KW-0472">Membrane</keyword>
<keyword evidence="5" id="KW-1185">Reference proteome</keyword>
<evidence type="ECO:0000256" key="1">
    <source>
        <dbReference type="SAM" id="MobiDB-lite"/>
    </source>
</evidence>
<dbReference type="AlphaFoldDB" id="L0JV50"/>
<evidence type="ECO:0000259" key="3">
    <source>
        <dbReference type="Pfam" id="PF24008"/>
    </source>
</evidence>
<dbReference type="Proteomes" id="UP000010878">
    <property type="component" value="Chromosome"/>
</dbReference>
<dbReference type="KEGG" id="nou:Natoc_0108"/>
<organism evidence="4 5">
    <name type="scientific">Natronococcus occultus SP4</name>
    <dbReference type="NCBI Taxonomy" id="694430"/>
    <lineage>
        <taxon>Archaea</taxon>
        <taxon>Methanobacteriati</taxon>
        <taxon>Methanobacteriota</taxon>
        <taxon>Stenosarchaea group</taxon>
        <taxon>Halobacteria</taxon>
        <taxon>Halobacteriales</taxon>
        <taxon>Natrialbaceae</taxon>
        <taxon>Natronococcus</taxon>
    </lineage>
</organism>
<sequence>MINPLEKLEEDDPSPFEEDDPSPFETDSDDDESEELQEAFSDMSSETLLAFVSALLFAHVGLLATGVGLLLVIFTGQWLFGGAVAVGGIVALTLTGWIYRWYDKTS</sequence>
<accession>L0JV50</accession>
<feature type="transmembrane region" description="Helical" evidence="2">
    <location>
        <begin position="78"/>
        <end position="99"/>
    </location>
</feature>
<feature type="region of interest" description="Disordered" evidence="1">
    <location>
        <begin position="1"/>
        <end position="38"/>
    </location>
</feature>
<dbReference type="eggNOG" id="arCOG06289">
    <property type="taxonomic scope" value="Archaea"/>
</dbReference>
<protein>
    <recommendedName>
        <fullName evidence="3">DUF7322 domain-containing protein</fullName>
    </recommendedName>
</protein>
<reference evidence="4 5" key="1">
    <citation type="submission" date="2012-11" db="EMBL/GenBank/DDBJ databases">
        <title>FINISHED of Natronococcus occultus SP4, DSM 3396.</title>
        <authorList>
            <consortium name="DOE Joint Genome Institute"/>
            <person name="Eisen J."/>
            <person name="Huntemann M."/>
            <person name="Wei C.-L."/>
            <person name="Han J."/>
            <person name="Detter J.C."/>
            <person name="Han C."/>
            <person name="Tapia R."/>
            <person name="Chen A."/>
            <person name="Kyrpides N."/>
            <person name="Mavromatis K."/>
            <person name="Markowitz V."/>
            <person name="Szeto E."/>
            <person name="Ivanova N."/>
            <person name="Mikhailova N."/>
            <person name="Ovchinnikova G."/>
            <person name="Pagani I."/>
            <person name="Pati A."/>
            <person name="Goodwin L."/>
            <person name="Nordberg H.P."/>
            <person name="Cantor M.N."/>
            <person name="Hua S.X."/>
            <person name="Woyke T."/>
            <person name="Eisen J."/>
            <person name="Klenk H.-P."/>
            <person name="Klenk H.-P."/>
        </authorList>
    </citation>
    <scope>NUCLEOTIDE SEQUENCE [LARGE SCALE GENOMIC DNA]</scope>
    <source>
        <strain evidence="4 5">SP4</strain>
    </source>
</reference>
<dbReference type="RefSeq" id="WP_015319447.1">
    <property type="nucleotide sequence ID" value="NC_019974.1"/>
</dbReference>
<gene>
    <name evidence="4" type="ORF">Natoc_0108</name>
</gene>
<feature type="transmembrane region" description="Helical" evidence="2">
    <location>
        <begin position="48"/>
        <end position="72"/>
    </location>
</feature>
<dbReference type="Pfam" id="PF24008">
    <property type="entry name" value="DUF7322"/>
    <property type="match status" value="1"/>
</dbReference>
<evidence type="ECO:0000256" key="2">
    <source>
        <dbReference type="SAM" id="Phobius"/>
    </source>
</evidence>
<name>L0JV50_9EURY</name>
<dbReference type="GeneID" id="14405136"/>
<dbReference type="InterPro" id="IPR055746">
    <property type="entry name" value="DUF7322"/>
</dbReference>
<dbReference type="HOGENOM" id="CLU_2217126_0_0_2"/>
<dbReference type="EMBL" id="CP003929">
    <property type="protein sequence ID" value="AGB35989.1"/>
    <property type="molecule type" value="Genomic_DNA"/>
</dbReference>
<proteinExistence type="predicted"/>
<keyword evidence="2" id="KW-1133">Transmembrane helix</keyword>
<keyword evidence="2" id="KW-0812">Transmembrane</keyword>